<feature type="transmembrane region" description="Helical" evidence="8">
    <location>
        <begin position="33"/>
        <end position="51"/>
    </location>
</feature>
<evidence type="ECO:0000313" key="9">
    <source>
        <dbReference type="EMBL" id="VTR41319.1"/>
    </source>
</evidence>
<dbReference type="GeneID" id="78463209"/>
<feature type="transmembrane region" description="Helical" evidence="8">
    <location>
        <begin position="302"/>
        <end position="329"/>
    </location>
</feature>
<feature type="transmembrane region" description="Helical" evidence="8">
    <location>
        <begin position="266"/>
        <end position="282"/>
    </location>
</feature>
<evidence type="ECO:0000256" key="7">
    <source>
        <dbReference type="ARBA" id="ARBA00023136"/>
    </source>
</evidence>
<keyword evidence="6 8" id="KW-1133">Transmembrane helix</keyword>
<sequence length="377" mass="42299">MKRFLPLPFYVKLACVLISILLLGYLAKIGDTILIPMILGLLFALLLIPLSNFMERKLRFPRTLAGILSVILFFGLLGYGLFLLASQLTMLKEDFPAFKQQIMDGVGNLQTWVSQQFGIQHKDQMDFINKTASKSVDSGTLFLGTALVSLSSMFILFVFTFLYTFFLLIYRGHIVKFLLFVNRVEDRPIVVDVVQQVQYVVKKYLIGLLIQMSLVALLVFVVLSLIGVKYSLLLALITGVFNVLPYVGIFSSMLIIAILTFATSSLTHVVLVVLALIIVHMIDSNFIVPKIVGSKVKVNSLFAMLSIIIGEMIWGISGMFLAIPILAIVKIVMDRIRELKPWGFLLGEEDSKDEVYKDLFDSLNPIEQKIIEKEGEA</sequence>
<evidence type="ECO:0000256" key="3">
    <source>
        <dbReference type="ARBA" id="ARBA00022448"/>
    </source>
</evidence>
<gene>
    <name evidence="9" type="primary">yhhT</name>
    <name evidence="9" type="ORF">NCTC11429_02499</name>
</gene>
<evidence type="ECO:0000313" key="10">
    <source>
        <dbReference type="Proteomes" id="UP000308196"/>
    </source>
</evidence>
<feature type="transmembrane region" description="Helical" evidence="8">
    <location>
        <begin position="232"/>
        <end position="259"/>
    </location>
</feature>
<dbReference type="KEGG" id="stha:NCTC11429_02499"/>
<dbReference type="PANTHER" id="PTHR21716">
    <property type="entry name" value="TRANSMEMBRANE PROTEIN"/>
    <property type="match status" value="1"/>
</dbReference>
<comment type="subcellular location">
    <subcellularLocation>
        <location evidence="1">Cell membrane</location>
        <topology evidence="1">Multi-pass membrane protein</topology>
    </subcellularLocation>
</comment>
<dbReference type="RefSeq" id="WP_028070510.1">
    <property type="nucleotide sequence ID" value="NZ_JBARTK010000088.1"/>
</dbReference>
<evidence type="ECO:0000256" key="1">
    <source>
        <dbReference type="ARBA" id="ARBA00004651"/>
    </source>
</evidence>
<evidence type="ECO:0000256" key="6">
    <source>
        <dbReference type="ARBA" id="ARBA00022989"/>
    </source>
</evidence>
<proteinExistence type="inferred from homology"/>
<keyword evidence="5 8" id="KW-0812">Transmembrane</keyword>
<keyword evidence="3" id="KW-0813">Transport</keyword>
<evidence type="ECO:0000256" key="8">
    <source>
        <dbReference type="SAM" id="Phobius"/>
    </source>
</evidence>
<feature type="transmembrane region" description="Helical" evidence="8">
    <location>
        <begin position="141"/>
        <end position="170"/>
    </location>
</feature>
<dbReference type="Pfam" id="PF01594">
    <property type="entry name" value="AI-2E_transport"/>
    <property type="match status" value="1"/>
</dbReference>
<dbReference type="InterPro" id="IPR002549">
    <property type="entry name" value="AI-2E-like"/>
</dbReference>
<dbReference type="EMBL" id="LR590484">
    <property type="protein sequence ID" value="VTR41319.1"/>
    <property type="molecule type" value="Genomic_DNA"/>
</dbReference>
<evidence type="ECO:0000256" key="4">
    <source>
        <dbReference type="ARBA" id="ARBA00022475"/>
    </source>
</evidence>
<evidence type="ECO:0000256" key="2">
    <source>
        <dbReference type="ARBA" id="ARBA00009773"/>
    </source>
</evidence>
<dbReference type="AlphaFoldDB" id="A0A4U9V8B0"/>
<name>A0A4U9V8B0_9SPHI</name>
<protein>
    <submittedName>
        <fullName evidence="9">Pheromone autoinducer 2 transporter</fullName>
    </submittedName>
</protein>
<feature type="transmembrane region" description="Helical" evidence="8">
    <location>
        <begin position="204"/>
        <end position="226"/>
    </location>
</feature>
<accession>A0A4U9V8B0</accession>
<comment type="similarity">
    <text evidence="2">Belongs to the autoinducer-2 exporter (AI-2E) (TC 2.A.86) family.</text>
</comment>
<feature type="transmembrane region" description="Helical" evidence="8">
    <location>
        <begin position="7"/>
        <end position="27"/>
    </location>
</feature>
<keyword evidence="7 8" id="KW-0472">Membrane</keyword>
<dbReference type="GO" id="GO:0055085">
    <property type="term" value="P:transmembrane transport"/>
    <property type="evidence" value="ECO:0007669"/>
    <property type="project" value="TreeGrafter"/>
</dbReference>
<organism evidence="9 10">
    <name type="scientific">Sphingobacterium thalpophilum</name>
    <dbReference type="NCBI Taxonomy" id="259"/>
    <lineage>
        <taxon>Bacteria</taxon>
        <taxon>Pseudomonadati</taxon>
        <taxon>Bacteroidota</taxon>
        <taxon>Sphingobacteriia</taxon>
        <taxon>Sphingobacteriales</taxon>
        <taxon>Sphingobacteriaceae</taxon>
        <taxon>Sphingobacterium</taxon>
    </lineage>
</organism>
<keyword evidence="4" id="KW-1003">Cell membrane</keyword>
<dbReference type="GO" id="GO:0005886">
    <property type="term" value="C:plasma membrane"/>
    <property type="evidence" value="ECO:0007669"/>
    <property type="project" value="UniProtKB-SubCell"/>
</dbReference>
<dbReference type="STRING" id="1123265.GCA_000686625_03804"/>
<dbReference type="Proteomes" id="UP000308196">
    <property type="component" value="Chromosome"/>
</dbReference>
<reference evidence="9 10" key="1">
    <citation type="submission" date="2019-05" db="EMBL/GenBank/DDBJ databases">
        <authorList>
            <consortium name="Pathogen Informatics"/>
        </authorList>
    </citation>
    <scope>NUCLEOTIDE SEQUENCE [LARGE SCALE GENOMIC DNA]</scope>
    <source>
        <strain evidence="9 10">NCTC11429</strain>
    </source>
</reference>
<evidence type="ECO:0000256" key="5">
    <source>
        <dbReference type="ARBA" id="ARBA00022692"/>
    </source>
</evidence>
<feature type="transmembrane region" description="Helical" evidence="8">
    <location>
        <begin position="63"/>
        <end position="85"/>
    </location>
</feature>
<dbReference type="PANTHER" id="PTHR21716:SF53">
    <property type="entry name" value="PERMEASE PERM-RELATED"/>
    <property type="match status" value="1"/>
</dbReference>